<dbReference type="PANTHER" id="PTHR42796">
    <property type="entry name" value="FUMARYLACETOACETATE HYDROLASE DOMAIN-CONTAINING PROTEIN 2A-RELATED"/>
    <property type="match status" value="1"/>
</dbReference>
<dbReference type="Gene3D" id="3.90.850.10">
    <property type="entry name" value="Fumarylacetoacetase-like, C-terminal domain"/>
    <property type="match status" value="1"/>
</dbReference>
<dbReference type="Pfam" id="PF01557">
    <property type="entry name" value="FAA_hydrolase"/>
    <property type="match status" value="1"/>
</dbReference>
<sequence>MVQENAVHPLEEVYDSLAELLQAGKEEVLAKANPSKALSLDVIKLASPITLPARIVCQGANYALHRAEAGMKSSRASFNLIFTKPDSSLSGAMDDIQLPSHVQLLDYEIELGLVMKTKIRRPVRVTEENLHEYVAGIIITNDVSARDVQLVEGQWFKGKSYRTFCPAGPFMYWLDPEEVSQIHHLDLKLWVNGELRQSANTEQLQYKPEETIEELSRMMDFDPGDLLLTGTPGGVALKLTGEQLSQLTNPFLPSDQKLTLLLESQAENKNYLKNGDIVRCEIKSPDGRIDLGFQENRVVSV</sequence>
<keyword evidence="2" id="KW-0479">Metal-binding</keyword>
<dbReference type="InterPro" id="IPR036663">
    <property type="entry name" value="Fumarylacetoacetase_C_sf"/>
</dbReference>
<keyword evidence="4" id="KW-0378">Hydrolase</keyword>
<name>A0ABU5ZN58_9BACL</name>
<reference evidence="4" key="1">
    <citation type="submission" date="2023-12" db="EMBL/GenBank/DDBJ databases">
        <title>Fervidustalea candida gen. nov., sp. nov., a novel member of the family Paenibacillaceae isolated from a geothermal area.</title>
        <authorList>
            <person name="Li W.-J."/>
            <person name="Jiao J.-Y."/>
            <person name="Chen Y."/>
        </authorList>
    </citation>
    <scope>NUCLEOTIDE SEQUENCE</scope>
    <source>
        <strain evidence="4">SYSU GA230002</strain>
    </source>
</reference>
<dbReference type="InterPro" id="IPR051121">
    <property type="entry name" value="FAH"/>
</dbReference>
<dbReference type="GO" id="GO:0016787">
    <property type="term" value="F:hydrolase activity"/>
    <property type="evidence" value="ECO:0007669"/>
    <property type="project" value="UniProtKB-KW"/>
</dbReference>
<dbReference type="SUPFAM" id="SSF56529">
    <property type="entry name" value="FAH"/>
    <property type="match status" value="1"/>
</dbReference>
<accession>A0ABU5ZN58</accession>
<keyword evidence="5" id="KW-1185">Reference proteome</keyword>
<dbReference type="EMBL" id="JAYJLD010000061">
    <property type="protein sequence ID" value="MEB3103948.1"/>
    <property type="molecule type" value="Genomic_DNA"/>
</dbReference>
<proteinExistence type="inferred from homology"/>
<dbReference type="RefSeq" id="WP_371756073.1">
    <property type="nucleotide sequence ID" value="NZ_JAYJLD010000061.1"/>
</dbReference>
<evidence type="ECO:0000256" key="2">
    <source>
        <dbReference type="ARBA" id="ARBA00022723"/>
    </source>
</evidence>
<comment type="similarity">
    <text evidence="1">Belongs to the FAH family.</text>
</comment>
<organism evidence="4 5">
    <name type="scientific">Ferviditalea candida</name>
    <dbReference type="NCBI Taxonomy" id="3108399"/>
    <lineage>
        <taxon>Bacteria</taxon>
        <taxon>Bacillati</taxon>
        <taxon>Bacillota</taxon>
        <taxon>Bacilli</taxon>
        <taxon>Bacillales</taxon>
        <taxon>Paenibacillaceae</taxon>
        <taxon>Ferviditalea</taxon>
    </lineage>
</organism>
<evidence type="ECO:0000256" key="1">
    <source>
        <dbReference type="ARBA" id="ARBA00010211"/>
    </source>
</evidence>
<comment type="caution">
    <text evidence="4">The sequence shown here is derived from an EMBL/GenBank/DDBJ whole genome shotgun (WGS) entry which is preliminary data.</text>
</comment>
<evidence type="ECO:0000313" key="5">
    <source>
        <dbReference type="Proteomes" id="UP001310386"/>
    </source>
</evidence>
<evidence type="ECO:0000313" key="4">
    <source>
        <dbReference type="EMBL" id="MEB3103948.1"/>
    </source>
</evidence>
<protein>
    <submittedName>
        <fullName evidence="4">Fumarylacetoacetate hydrolase family protein</fullName>
    </submittedName>
</protein>
<dbReference type="PANTHER" id="PTHR42796:SF4">
    <property type="entry name" value="FUMARYLACETOACETATE HYDROLASE DOMAIN-CONTAINING PROTEIN 2A"/>
    <property type="match status" value="1"/>
</dbReference>
<evidence type="ECO:0000259" key="3">
    <source>
        <dbReference type="Pfam" id="PF01557"/>
    </source>
</evidence>
<dbReference type="Proteomes" id="UP001310386">
    <property type="component" value="Unassembled WGS sequence"/>
</dbReference>
<gene>
    <name evidence="4" type="ORF">VF724_20250</name>
</gene>
<dbReference type="InterPro" id="IPR011234">
    <property type="entry name" value="Fumarylacetoacetase-like_C"/>
</dbReference>
<feature type="domain" description="Fumarylacetoacetase-like C-terminal" evidence="3">
    <location>
        <begin position="55"/>
        <end position="299"/>
    </location>
</feature>